<dbReference type="InterPro" id="IPR037066">
    <property type="entry name" value="Plug_dom_sf"/>
</dbReference>
<dbReference type="RefSeq" id="WP_162441918.1">
    <property type="nucleotide sequence ID" value="NZ_CP048222.1"/>
</dbReference>
<keyword evidence="9 10" id="KW-0998">Cell outer membrane</keyword>
<evidence type="ECO:0000256" key="9">
    <source>
        <dbReference type="ARBA" id="ARBA00023237"/>
    </source>
</evidence>
<dbReference type="GO" id="GO:0015344">
    <property type="term" value="F:siderophore uptake transmembrane transporter activity"/>
    <property type="evidence" value="ECO:0007669"/>
    <property type="project" value="TreeGrafter"/>
</dbReference>
<dbReference type="Pfam" id="PF13715">
    <property type="entry name" value="CarbopepD_reg_2"/>
    <property type="match status" value="1"/>
</dbReference>
<keyword evidence="2 10" id="KW-0813">Transport</keyword>
<evidence type="ECO:0000256" key="6">
    <source>
        <dbReference type="ARBA" id="ARBA00023077"/>
    </source>
</evidence>
<feature type="chain" id="PRO_5025683507" evidence="12">
    <location>
        <begin position="23"/>
        <end position="764"/>
    </location>
</feature>
<evidence type="ECO:0000256" key="3">
    <source>
        <dbReference type="ARBA" id="ARBA00022452"/>
    </source>
</evidence>
<keyword evidence="8 15" id="KW-0675">Receptor</keyword>
<dbReference type="Gene3D" id="2.170.130.10">
    <property type="entry name" value="TonB-dependent receptor, plug domain"/>
    <property type="match status" value="1"/>
</dbReference>
<evidence type="ECO:0000256" key="12">
    <source>
        <dbReference type="SAM" id="SignalP"/>
    </source>
</evidence>
<evidence type="ECO:0000313" key="16">
    <source>
        <dbReference type="Proteomes" id="UP000480178"/>
    </source>
</evidence>
<evidence type="ECO:0000256" key="4">
    <source>
        <dbReference type="ARBA" id="ARBA00022692"/>
    </source>
</evidence>
<dbReference type="PANTHER" id="PTHR30069:SF29">
    <property type="entry name" value="HEMOGLOBIN AND HEMOGLOBIN-HAPTOGLOBIN-BINDING PROTEIN 1-RELATED"/>
    <property type="match status" value="1"/>
</dbReference>
<dbReference type="InterPro" id="IPR039426">
    <property type="entry name" value="TonB-dep_rcpt-like"/>
</dbReference>
<keyword evidence="16" id="KW-1185">Reference proteome</keyword>
<dbReference type="InterPro" id="IPR000531">
    <property type="entry name" value="Beta-barrel_TonB"/>
</dbReference>
<evidence type="ECO:0000256" key="10">
    <source>
        <dbReference type="PROSITE-ProRule" id="PRU01360"/>
    </source>
</evidence>
<dbReference type="Pfam" id="PF07715">
    <property type="entry name" value="Plug"/>
    <property type="match status" value="1"/>
</dbReference>
<gene>
    <name evidence="15" type="ORF">GXP67_03750</name>
</gene>
<keyword evidence="6 11" id="KW-0798">TonB box</keyword>
<evidence type="ECO:0000313" key="15">
    <source>
        <dbReference type="EMBL" id="QHT65841.1"/>
    </source>
</evidence>
<dbReference type="GO" id="GO:0044718">
    <property type="term" value="P:siderophore transmembrane transport"/>
    <property type="evidence" value="ECO:0007669"/>
    <property type="project" value="TreeGrafter"/>
</dbReference>
<keyword evidence="3 10" id="KW-1134">Transmembrane beta strand</keyword>
<protein>
    <submittedName>
        <fullName evidence="15">TonB-dependent receptor</fullName>
    </submittedName>
</protein>
<comment type="subcellular location">
    <subcellularLocation>
        <location evidence="1 10">Cell outer membrane</location>
        <topology evidence="1 10">Multi-pass membrane protein</topology>
    </subcellularLocation>
</comment>
<evidence type="ECO:0000256" key="2">
    <source>
        <dbReference type="ARBA" id="ARBA00022448"/>
    </source>
</evidence>
<keyword evidence="4 10" id="KW-0812">Transmembrane</keyword>
<dbReference type="PANTHER" id="PTHR30069">
    <property type="entry name" value="TONB-DEPENDENT OUTER MEMBRANE RECEPTOR"/>
    <property type="match status" value="1"/>
</dbReference>
<reference evidence="15 16" key="1">
    <citation type="submission" date="2020-01" db="EMBL/GenBank/DDBJ databases">
        <authorList>
            <person name="Kim M.K."/>
        </authorList>
    </citation>
    <scope>NUCLEOTIDE SEQUENCE [LARGE SCALE GENOMIC DNA]</scope>
    <source>
        <strain evidence="15 16">172606-1</strain>
    </source>
</reference>
<keyword evidence="7 10" id="KW-0472">Membrane</keyword>
<keyword evidence="5 12" id="KW-0732">Signal</keyword>
<dbReference type="GO" id="GO:0009279">
    <property type="term" value="C:cell outer membrane"/>
    <property type="evidence" value="ECO:0007669"/>
    <property type="project" value="UniProtKB-SubCell"/>
</dbReference>
<feature type="domain" description="TonB-dependent receptor plug" evidence="14">
    <location>
        <begin position="121"/>
        <end position="222"/>
    </location>
</feature>
<dbReference type="Pfam" id="PF00593">
    <property type="entry name" value="TonB_dep_Rec_b-barrel"/>
    <property type="match status" value="1"/>
</dbReference>
<sequence>MKNICIACTALFFALFIYSASAQTIQGIVLDGTSTHTSVPLPGANVYWAGTTQGTITDLQGKFSLEKPVGHSSLVISFVGFQSDTVEVNTQLNLQIRLQAVATLNEVEVKSGSTFISRTESAKIETITTKELLKAACCNLSESFETNASVDVSYSDAVTGAKQVQMLGLDGTYVQINSENIPSIRGLSTTYGLSYVPGTWISSIDVGKGAGSVVNGYESIAGQINVELQKPESSEQLYLNTYLNDMGRAEINLNLAHKLNKKWSTGLLMHTSRMGDEIASKMDRNNDGFLDLPMSTQYNVVNRWKYNGTRFQSQFGVKALYDSRKGGQMNYYNPKHTEMDSVFIPNDSGHIEHGVDSGRYEMRKKLYYGTGTETKRFEAFAKTALLFPNTPYKGLGLIVSASSHDQNSFFGNNTYGGRQQTFYSNLIYQSIINNTNHQIKLGASYLLDNYNEQYRDSTFSRTESVPGVFGEYTYTIPEKFSAVVGLRSDFHNMYGTILTPRLHLKYDLTPNTAFRASAGKGFRVANPIAENTSVLISSRQLVVKGNLLPEKAWNYGVNLTHEFSLLGKNGLVGLDLYRTDFVNQIITDMDTDPNQIAFYNLEGKSFANSAQVELQYQPLKALDVKMAYKYYDVKNTINGELMRRQFVSRDRFFFNVGYATKFEKWKFDFTSQWYGSKRIPDTSTNPEAFQRESKSPAYWLFNAQVTKAFKKWDLYVGGENLGNFRQANPIVAADQPFGPNFDASLIWGPVYGRMIYAGMRFKIK</sequence>
<dbReference type="InterPro" id="IPR008969">
    <property type="entry name" value="CarboxyPept-like_regulatory"/>
</dbReference>
<dbReference type="EMBL" id="CP048222">
    <property type="protein sequence ID" value="QHT65841.1"/>
    <property type="molecule type" value="Genomic_DNA"/>
</dbReference>
<dbReference type="Gene3D" id="2.60.40.1120">
    <property type="entry name" value="Carboxypeptidase-like, regulatory domain"/>
    <property type="match status" value="1"/>
</dbReference>
<evidence type="ECO:0000259" key="14">
    <source>
        <dbReference type="Pfam" id="PF07715"/>
    </source>
</evidence>
<comment type="similarity">
    <text evidence="10 11">Belongs to the TonB-dependent receptor family.</text>
</comment>
<evidence type="ECO:0000256" key="5">
    <source>
        <dbReference type="ARBA" id="ARBA00022729"/>
    </source>
</evidence>
<dbReference type="InterPro" id="IPR012910">
    <property type="entry name" value="Plug_dom"/>
</dbReference>
<dbReference type="SUPFAM" id="SSF49464">
    <property type="entry name" value="Carboxypeptidase regulatory domain-like"/>
    <property type="match status" value="1"/>
</dbReference>
<feature type="signal peptide" evidence="12">
    <location>
        <begin position="1"/>
        <end position="22"/>
    </location>
</feature>
<dbReference type="AlphaFoldDB" id="A0A6C0GCZ2"/>
<name>A0A6C0GCZ2_9BACT</name>
<feature type="domain" description="TonB-dependent receptor-like beta-barrel" evidence="13">
    <location>
        <begin position="302"/>
        <end position="721"/>
    </location>
</feature>
<evidence type="ECO:0000256" key="7">
    <source>
        <dbReference type="ARBA" id="ARBA00023136"/>
    </source>
</evidence>
<proteinExistence type="inferred from homology"/>
<dbReference type="Proteomes" id="UP000480178">
    <property type="component" value="Chromosome"/>
</dbReference>
<evidence type="ECO:0000259" key="13">
    <source>
        <dbReference type="Pfam" id="PF00593"/>
    </source>
</evidence>
<organism evidence="15 16">
    <name type="scientific">Rhodocytophaga rosea</name>
    <dbReference type="NCBI Taxonomy" id="2704465"/>
    <lineage>
        <taxon>Bacteria</taxon>
        <taxon>Pseudomonadati</taxon>
        <taxon>Bacteroidota</taxon>
        <taxon>Cytophagia</taxon>
        <taxon>Cytophagales</taxon>
        <taxon>Rhodocytophagaceae</taxon>
        <taxon>Rhodocytophaga</taxon>
    </lineage>
</organism>
<dbReference type="SUPFAM" id="SSF56935">
    <property type="entry name" value="Porins"/>
    <property type="match status" value="1"/>
</dbReference>
<evidence type="ECO:0000256" key="1">
    <source>
        <dbReference type="ARBA" id="ARBA00004571"/>
    </source>
</evidence>
<evidence type="ECO:0000256" key="8">
    <source>
        <dbReference type="ARBA" id="ARBA00023170"/>
    </source>
</evidence>
<evidence type="ECO:0000256" key="11">
    <source>
        <dbReference type="RuleBase" id="RU003357"/>
    </source>
</evidence>
<dbReference type="Gene3D" id="2.40.170.20">
    <property type="entry name" value="TonB-dependent receptor, beta-barrel domain"/>
    <property type="match status" value="1"/>
</dbReference>
<dbReference type="InterPro" id="IPR036942">
    <property type="entry name" value="Beta-barrel_TonB_sf"/>
</dbReference>
<dbReference type="KEGG" id="rhoz:GXP67_03750"/>
<dbReference type="PROSITE" id="PS52016">
    <property type="entry name" value="TONB_DEPENDENT_REC_3"/>
    <property type="match status" value="1"/>
</dbReference>
<accession>A0A6C0GCZ2</accession>